<dbReference type="Proteomes" id="UP001457282">
    <property type="component" value="Unassembled WGS sequence"/>
</dbReference>
<dbReference type="EMBL" id="JBEDUW010000004">
    <property type="protein sequence ID" value="KAK9931355.1"/>
    <property type="molecule type" value="Genomic_DNA"/>
</dbReference>
<evidence type="ECO:0000313" key="1">
    <source>
        <dbReference type="EMBL" id="KAK9931355.1"/>
    </source>
</evidence>
<name>A0AAW1X316_RUBAR</name>
<dbReference type="AlphaFoldDB" id="A0AAW1X316"/>
<evidence type="ECO:0000313" key="2">
    <source>
        <dbReference type="Proteomes" id="UP001457282"/>
    </source>
</evidence>
<gene>
    <name evidence="1" type="ORF">M0R45_018632</name>
</gene>
<reference evidence="1 2" key="1">
    <citation type="journal article" date="2023" name="G3 (Bethesda)">
        <title>A chromosome-length genome assembly and annotation of blackberry (Rubus argutus, cv. 'Hillquist').</title>
        <authorList>
            <person name="Bruna T."/>
            <person name="Aryal R."/>
            <person name="Dudchenko O."/>
            <person name="Sargent D.J."/>
            <person name="Mead D."/>
            <person name="Buti M."/>
            <person name="Cavallini A."/>
            <person name="Hytonen T."/>
            <person name="Andres J."/>
            <person name="Pham M."/>
            <person name="Weisz D."/>
            <person name="Mascagni F."/>
            <person name="Usai G."/>
            <person name="Natali L."/>
            <person name="Bassil N."/>
            <person name="Fernandez G.E."/>
            <person name="Lomsadze A."/>
            <person name="Armour M."/>
            <person name="Olukolu B."/>
            <person name="Poorten T."/>
            <person name="Britton C."/>
            <person name="Davik J."/>
            <person name="Ashrafi H."/>
            <person name="Aiden E.L."/>
            <person name="Borodovsky M."/>
            <person name="Worthington M."/>
        </authorList>
    </citation>
    <scope>NUCLEOTIDE SEQUENCE [LARGE SCALE GENOMIC DNA]</scope>
    <source>
        <strain evidence="1">PI 553951</strain>
    </source>
</reference>
<sequence length="70" mass="7659">MGRLEVPEKLMKVVMLFELFSSTETGLYRSAMTFLLGCSKMFTVVTAGNKSLCDFVKAEVVTTVCGVSPE</sequence>
<proteinExistence type="predicted"/>
<protein>
    <submittedName>
        <fullName evidence="1">Uncharacterized protein</fullName>
    </submittedName>
</protein>
<keyword evidence="2" id="KW-1185">Reference proteome</keyword>
<comment type="caution">
    <text evidence="1">The sequence shown here is derived from an EMBL/GenBank/DDBJ whole genome shotgun (WGS) entry which is preliminary data.</text>
</comment>
<accession>A0AAW1X316</accession>
<organism evidence="1 2">
    <name type="scientific">Rubus argutus</name>
    <name type="common">Southern blackberry</name>
    <dbReference type="NCBI Taxonomy" id="59490"/>
    <lineage>
        <taxon>Eukaryota</taxon>
        <taxon>Viridiplantae</taxon>
        <taxon>Streptophyta</taxon>
        <taxon>Embryophyta</taxon>
        <taxon>Tracheophyta</taxon>
        <taxon>Spermatophyta</taxon>
        <taxon>Magnoliopsida</taxon>
        <taxon>eudicotyledons</taxon>
        <taxon>Gunneridae</taxon>
        <taxon>Pentapetalae</taxon>
        <taxon>rosids</taxon>
        <taxon>fabids</taxon>
        <taxon>Rosales</taxon>
        <taxon>Rosaceae</taxon>
        <taxon>Rosoideae</taxon>
        <taxon>Rosoideae incertae sedis</taxon>
        <taxon>Rubus</taxon>
    </lineage>
</organism>